<feature type="transmembrane region" description="Helical" evidence="1">
    <location>
        <begin position="393"/>
        <end position="411"/>
    </location>
</feature>
<feature type="transmembrane region" description="Helical" evidence="1">
    <location>
        <begin position="232"/>
        <end position="254"/>
    </location>
</feature>
<evidence type="ECO:0008006" key="4">
    <source>
        <dbReference type="Google" id="ProtNLM"/>
    </source>
</evidence>
<dbReference type="AlphaFoldDB" id="A0A2N4TZG4"/>
<name>A0A2N4TZG4_9BURK</name>
<keyword evidence="3" id="KW-1185">Reference proteome</keyword>
<keyword evidence="1" id="KW-0812">Transmembrane</keyword>
<dbReference type="EMBL" id="PDNW01000026">
    <property type="protein sequence ID" value="PLC48158.1"/>
    <property type="molecule type" value="Genomic_DNA"/>
</dbReference>
<feature type="transmembrane region" description="Helical" evidence="1">
    <location>
        <begin position="266"/>
        <end position="297"/>
    </location>
</feature>
<feature type="transmembrane region" description="Helical" evidence="1">
    <location>
        <begin position="170"/>
        <end position="197"/>
    </location>
</feature>
<gene>
    <name evidence="2" type="ORF">CR159_19755</name>
</gene>
<accession>A0A2N4TZG4</accession>
<evidence type="ECO:0000313" key="2">
    <source>
        <dbReference type="EMBL" id="PLC48158.1"/>
    </source>
</evidence>
<feature type="transmembrane region" description="Helical" evidence="1">
    <location>
        <begin position="109"/>
        <end position="129"/>
    </location>
</feature>
<feature type="transmembrane region" description="Helical" evidence="1">
    <location>
        <begin position="204"/>
        <end position="226"/>
    </location>
</feature>
<feature type="transmembrane region" description="Helical" evidence="1">
    <location>
        <begin position="455"/>
        <end position="474"/>
    </location>
</feature>
<proteinExistence type="predicted"/>
<dbReference type="Proteomes" id="UP000234190">
    <property type="component" value="Unassembled WGS sequence"/>
</dbReference>
<organism evidence="2 3">
    <name type="scientific">Pollutimonas subterranea</name>
    <dbReference type="NCBI Taxonomy" id="2045210"/>
    <lineage>
        <taxon>Bacteria</taxon>
        <taxon>Pseudomonadati</taxon>
        <taxon>Pseudomonadota</taxon>
        <taxon>Betaproteobacteria</taxon>
        <taxon>Burkholderiales</taxon>
        <taxon>Alcaligenaceae</taxon>
        <taxon>Pollutimonas</taxon>
    </lineage>
</organism>
<sequence length="602" mass="66370">MVFDLIRVHAAASLFLLHCAVLGFALFKPMGLWTSSPAPDSNRYLKWFFAISLGCLANIAALFVLGLIGWFSGIAVLITGLVLVMAALPIAMKQARVLHLFHITSRSAAVLDVLMVLVLLFTAMIVAFHPPGHWDDTMYQLPLARDTLQHQGFVLNEYLRFPLFPQNINLLLALGLMLGGDLMAQTFASIPLFIMALGSIGASVWIMGTPLPGAIASVLLFTLGPIKPSLGYAYIDNGLALFCWGATLAFALWLSQDRGKRSYGWLIAAGLLAGAAAGSKYFGGAFAFLLGVCVVLARRDGKASVVYGLAVLLTGSWWYLRSFVNSGDPVHPAGGNYFGFFLWNADDLLRQKAEQATHGVSLNPLYLWSTLKEANVIVWMLAFIGLVLPRTPAPVRALQFVFLAYFVFWFFVTQVTRYLAPISAVGTLLSFYTLYRCVGLLPLAANNKLALNRRGAIASYIVLAMMVIFAANRYDKYHKETVQWDAILSQKPGYTLFKKANTLIPEYGDRLVQLGFENAVYYFDGVVIGDWFGPGRYSSMLDCNAQRCTPVEAEAMKQQLEKFGSRMLVVSTQQYPDFNPAAYAHYFDVVLQADDGVLLILR</sequence>
<feature type="transmembrane region" description="Helical" evidence="1">
    <location>
        <begin position="6"/>
        <end position="27"/>
    </location>
</feature>
<dbReference type="OrthoDB" id="8672947at2"/>
<feature type="transmembrane region" description="Helical" evidence="1">
    <location>
        <begin position="47"/>
        <end position="64"/>
    </location>
</feature>
<comment type="caution">
    <text evidence="2">The sequence shown here is derived from an EMBL/GenBank/DDBJ whole genome shotgun (WGS) entry which is preliminary data.</text>
</comment>
<keyword evidence="1" id="KW-0472">Membrane</keyword>
<keyword evidence="1" id="KW-1133">Transmembrane helix</keyword>
<reference evidence="2 3" key="1">
    <citation type="submission" date="2017-10" db="EMBL/GenBank/DDBJ databases">
        <title>Two draft genome sequences of Pusillimonas sp. strains isolated from a nitrate- and radionuclide-contaminated groundwater in Russia.</title>
        <authorList>
            <person name="Grouzdev D.S."/>
            <person name="Tourova T.P."/>
            <person name="Goeva M.A."/>
            <person name="Babich T.L."/>
            <person name="Sokolova D.S."/>
            <person name="Abdullin R."/>
            <person name="Poltaraus A.B."/>
            <person name="Toshchakov S.V."/>
            <person name="Nazina T.N."/>
        </authorList>
    </citation>
    <scope>NUCLEOTIDE SEQUENCE [LARGE SCALE GENOMIC DNA]</scope>
    <source>
        <strain evidence="2 3">JR1/69-3-13</strain>
    </source>
</reference>
<feature type="transmembrane region" description="Helical" evidence="1">
    <location>
        <begin position="365"/>
        <end position="387"/>
    </location>
</feature>
<feature type="transmembrane region" description="Helical" evidence="1">
    <location>
        <begin position="303"/>
        <end position="320"/>
    </location>
</feature>
<evidence type="ECO:0000256" key="1">
    <source>
        <dbReference type="SAM" id="Phobius"/>
    </source>
</evidence>
<dbReference type="RefSeq" id="WP_102075676.1">
    <property type="nucleotide sequence ID" value="NZ_PDNW01000026.1"/>
</dbReference>
<feature type="transmembrane region" description="Helical" evidence="1">
    <location>
        <begin position="70"/>
        <end position="88"/>
    </location>
</feature>
<feature type="transmembrane region" description="Helical" evidence="1">
    <location>
        <begin position="418"/>
        <end position="435"/>
    </location>
</feature>
<evidence type="ECO:0000313" key="3">
    <source>
        <dbReference type="Proteomes" id="UP000234190"/>
    </source>
</evidence>
<protein>
    <recommendedName>
        <fullName evidence="4">Dolichyl-phosphate-mannose-protein mannosyltransferase</fullName>
    </recommendedName>
</protein>